<name>A0A0L0G0M1_9EUKA</name>
<gene>
    <name evidence="4" type="ORF">SARC_05337</name>
</gene>
<dbReference type="Proteomes" id="UP000054560">
    <property type="component" value="Unassembled WGS sequence"/>
</dbReference>
<proteinExistence type="inferred from homology"/>
<feature type="region of interest" description="Disordered" evidence="3">
    <location>
        <begin position="106"/>
        <end position="125"/>
    </location>
</feature>
<evidence type="ECO:0000256" key="1">
    <source>
        <dbReference type="ARBA" id="ARBA00006524"/>
    </source>
</evidence>
<comment type="similarity">
    <text evidence="1">Belongs to the TSR2 family.</text>
</comment>
<dbReference type="AlphaFoldDB" id="A0A0L0G0M1"/>
<evidence type="ECO:0000256" key="2">
    <source>
        <dbReference type="ARBA" id="ARBA00022552"/>
    </source>
</evidence>
<dbReference type="EMBL" id="KQ241932">
    <property type="protein sequence ID" value="KNC82386.1"/>
    <property type="molecule type" value="Genomic_DNA"/>
</dbReference>
<keyword evidence="5" id="KW-1185">Reference proteome</keyword>
<dbReference type="InterPro" id="IPR019398">
    <property type="entry name" value="Pre-rRNA_process_TSR2"/>
</dbReference>
<evidence type="ECO:0008006" key="6">
    <source>
        <dbReference type="Google" id="ProtNLM"/>
    </source>
</evidence>
<reference evidence="4 5" key="1">
    <citation type="submission" date="2011-02" db="EMBL/GenBank/DDBJ databases">
        <title>The Genome Sequence of Sphaeroforma arctica JP610.</title>
        <authorList>
            <consortium name="The Broad Institute Genome Sequencing Platform"/>
            <person name="Russ C."/>
            <person name="Cuomo C."/>
            <person name="Young S.K."/>
            <person name="Zeng Q."/>
            <person name="Gargeya S."/>
            <person name="Alvarado L."/>
            <person name="Berlin A."/>
            <person name="Chapman S.B."/>
            <person name="Chen Z."/>
            <person name="Freedman E."/>
            <person name="Gellesch M."/>
            <person name="Goldberg J."/>
            <person name="Griggs A."/>
            <person name="Gujja S."/>
            <person name="Heilman E."/>
            <person name="Heiman D."/>
            <person name="Howarth C."/>
            <person name="Mehta T."/>
            <person name="Neiman D."/>
            <person name="Pearson M."/>
            <person name="Roberts A."/>
            <person name="Saif S."/>
            <person name="Shea T."/>
            <person name="Shenoy N."/>
            <person name="Sisk P."/>
            <person name="Stolte C."/>
            <person name="Sykes S."/>
            <person name="White J."/>
            <person name="Yandava C."/>
            <person name="Burger G."/>
            <person name="Gray M.W."/>
            <person name="Holland P.W.H."/>
            <person name="King N."/>
            <person name="Lang F.B.F."/>
            <person name="Roger A.J."/>
            <person name="Ruiz-Trillo I."/>
            <person name="Haas B."/>
            <person name="Nusbaum C."/>
            <person name="Birren B."/>
        </authorList>
    </citation>
    <scope>NUCLEOTIDE SEQUENCE [LARGE SCALE GENOMIC DNA]</scope>
    <source>
        <strain evidence="4 5">JP610</strain>
    </source>
</reference>
<keyword evidence="2" id="KW-0698">rRNA processing</keyword>
<protein>
    <recommendedName>
        <fullName evidence="6">Pre-rRNA-processing protein TSR2 homolog</fullName>
    </recommendedName>
</protein>
<dbReference type="GO" id="GO:0006364">
    <property type="term" value="P:rRNA processing"/>
    <property type="evidence" value="ECO:0007669"/>
    <property type="project" value="UniProtKB-KW"/>
</dbReference>
<accession>A0A0L0G0M1</accession>
<dbReference type="PANTHER" id="PTHR21250">
    <property type="entry name" value="PRE-RRNA-PROCESSING PROTEIN TSR2 HOMOLOG"/>
    <property type="match status" value="1"/>
</dbReference>
<evidence type="ECO:0000313" key="4">
    <source>
        <dbReference type="EMBL" id="KNC82386.1"/>
    </source>
</evidence>
<dbReference type="OrthoDB" id="263560at2759"/>
<sequence length="125" mass="13971">MTGKKVDIDDLEDMLDEYIQIDFNCTAEDGSQRVVAELIFEAISKVDAGDMEWIKKTAIEYEQKLQKKTESGKRVEYFVDDALEAQRAKLASAAAEAKAAETAAARAEEEAAMEEDDGWTTVKKR</sequence>
<dbReference type="RefSeq" id="XP_014156288.1">
    <property type="nucleotide sequence ID" value="XM_014300813.1"/>
</dbReference>
<evidence type="ECO:0000313" key="5">
    <source>
        <dbReference type="Proteomes" id="UP000054560"/>
    </source>
</evidence>
<dbReference type="Pfam" id="PF10273">
    <property type="entry name" value="WGG"/>
    <property type="match status" value="1"/>
</dbReference>
<organism evidence="4 5">
    <name type="scientific">Sphaeroforma arctica JP610</name>
    <dbReference type="NCBI Taxonomy" id="667725"/>
    <lineage>
        <taxon>Eukaryota</taxon>
        <taxon>Ichthyosporea</taxon>
        <taxon>Ichthyophonida</taxon>
        <taxon>Sphaeroforma</taxon>
    </lineage>
</organism>
<evidence type="ECO:0000256" key="3">
    <source>
        <dbReference type="SAM" id="MobiDB-lite"/>
    </source>
</evidence>
<dbReference type="GeneID" id="25905841"/>